<evidence type="ECO:0000256" key="1">
    <source>
        <dbReference type="SAM" id="SignalP"/>
    </source>
</evidence>
<dbReference type="RefSeq" id="WP_022613309.1">
    <property type="nucleotide sequence ID" value="NZ_LK391965.1"/>
</dbReference>
<organism evidence="2 3">
    <name type="scientific">Vibrio nigripulchritudo SOn1</name>
    <dbReference type="NCBI Taxonomy" id="1238450"/>
    <lineage>
        <taxon>Bacteria</taxon>
        <taxon>Pseudomonadati</taxon>
        <taxon>Pseudomonadota</taxon>
        <taxon>Gammaproteobacteria</taxon>
        <taxon>Vibrionales</taxon>
        <taxon>Vibrionaceae</taxon>
        <taxon>Vibrio</taxon>
    </lineage>
</organism>
<comment type="caution">
    <text evidence="2">The sequence shown here is derived from an EMBL/GenBank/DDBJ whole genome shotgun (WGS) entry which is preliminary data.</text>
</comment>
<dbReference type="Proteomes" id="UP000018211">
    <property type="component" value="Unassembled WGS sequence"/>
</dbReference>
<name>A0AAV2VX11_9VIBR</name>
<feature type="signal peptide" evidence="1">
    <location>
        <begin position="1"/>
        <end position="18"/>
    </location>
</feature>
<dbReference type="EMBL" id="CAOF01000172">
    <property type="protein sequence ID" value="CCO49021.1"/>
    <property type="molecule type" value="Genomic_DNA"/>
</dbReference>
<proteinExistence type="predicted"/>
<reference evidence="2 3" key="1">
    <citation type="journal article" date="2013" name="ISME J.">
        <title>Comparative genomics of pathogenic lineages of Vibrio nigripulchritudo identifies virulence-associated traits.</title>
        <authorList>
            <person name="Goudenege D."/>
            <person name="Labreuche Y."/>
            <person name="Krin E."/>
            <person name="Ansquer D."/>
            <person name="Mangenot S."/>
            <person name="Calteau A."/>
            <person name="Medigue C."/>
            <person name="Mazel D."/>
            <person name="Polz M.F."/>
            <person name="Le Roux F."/>
        </authorList>
    </citation>
    <scope>NUCLEOTIDE SEQUENCE [LARGE SCALE GENOMIC DNA]</scope>
    <source>
        <strain evidence="2 3">SOn1</strain>
    </source>
</reference>
<sequence>MIRSIMCLSLVACSSSSAEVLKWREVCLPKSHLTPSSVSSANSNDQNFDSSDGYGPSLFFEGDEIAKHVPKFQHKVTLPSGSEIFENLMVNLTKSDFEIPALGNKKLKQSKELKSLYFHEGTSQYDWLAFQKKADGFEYWGSCDSDSGSDYTCLRSAKINDVYASYYVSNYNIRHYQQIEAFLGDWLNSQTCK</sequence>
<keyword evidence="1" id="KW-0732">Signal</keyword>
<accession>A0AAV2VX11</accession>
<dbReference type="AlphaFoldDB" id="A0AAV2VX11"/>
<evidence type="ECO:0000313" key="2">
    <source>
        <dbReference type="EMBL" id="CCO49021.1"/>
    </source>
</evidence>
<protein>
    <submittedName>
        <fullName evidence="2">Uncharacterized protein</fullName>
    </submittedName>
</protein>
<feature type="chain" id="PRO_5043707845" evidence="1">
    <location>
        <begin position="19"/>
        <end position="193"/>
    </location>
</feature>
<gene>
    <name evidence="2" type="ORF">VIBNISOn1_770042</name>
</gene>
<evidence type="ECO:0000313" key="3">
    <source>
        <dbReference type="Proteomes" id="UP000018211"/>
    </source>
</evidence>